<feature type="compositionally biased region" description="Polar residues" evidence="2">
    <location>
        <begin position="42"/>
        <end position="52"/>
    </location>
</feature>
<keyword evidence="4" id="KW-1185">Reference proteome</keyword>
<name>A0ABS1DGG2_9PROT</name>
<protein>
    <recommendedName>
        <fullName evidence="5">MucR family transcriptional regulator</fullName>
    </recommendedName>
</protein>
<accession>A0ABS1DGG2</accession>
<feature type="compositionally biased region" description="Polar residues" evidence="2">
    <location>
        <begin position="164"/>
        <end position="181"/>
    </location>
</feature>
<gene>
    <name evidence="3" type="ORF">CKO28_16040</name>
</gene>
<dbReference type="Proteomes" id="UP001296873">
    <property type="component" value="Unassembled WGS sequence"/>
</dbReference>
<comment type="similarity">
    <text evidence="1">Belongs to the ros/MucR family.</text>
</comment>
<sequence>MVAAAHLRHPPTPANELPQLIRRIGDALRPYAGSGLRETAANPASSVTQAVQETDPGTPAPDPERPPWMPAGTFGPQRPPSAPAVPVDQTHGHDYVICLEDGRRMKMLKRHLRNIYGMTAEQYIRKWGLPEDYPLSCRAYREEWRRIASQIGFQPGNPGPVRQPANQPAASTSKQPSRVKT</sequence>
<dbReference type="InterPro" id="IPR041920">
    <property type="entry name" value="ROS/MUCR_sf"/>
</dbReference>
<reference evidence="3 4" key="1">
    <citation type="journal article" date="2020" name="Microorganisms">
        <title>Osmotic Adaptation and Compatible Solute Biosynthesis of Phototrophic Bacteria as Revealed from Genome Analyses.</title>
        <authorList>
            <person name="Imhoff J.F."/>
            <person name="Rahn T."/>
            <person name="Kunzel S."/>
            <person name="Keller A."/>
            <person name="Neulinger S.C."/>
        </authorList>
    </citation>
    <scope>NUCLEOTIDE SEQUENCE [LARGE SCALE GENOMIC DNA]</scope>
    <source>
        <strain evidence="3 4">DSM 9895</strain>
    </source>
</reference>
<evidence type="ECO:0000256" key="1">
    <source>
        <dbReference type="ARBA" id="ARBA00007031"/>
    </source>
</evidence>
<evidence type="ECO:0000256" key="2">
    <source>
        <dbReference type="SAM" id="MobiDB-lite"/>
    </source>
</evidence>
<dbReference type="EMBL" id="NRRL01000052">
    <property type="protein sequence ID" value="MBK1669550.1"/>
    <property type="molecule type" value="Genomic_DNA"/>
</dbReference>
<dbReference type="InterPro" id="IPR008807">
    <property type="entry name" value="ROS_MUCR"/>
</dbReference>
<evidence type="ECO:0008006" key="5">
    <source>
        <dbReference type="Google" id="ProtNLM"/>
    </source>
</evidence>
<dbReference type="Pfam" id="PF05443">
    <property type="entry name" value="ROS_MUCR"/>
    <property type="match status" value="1"/>
</dbReference>
<organism evidence="3 4">
    <name type="scientific">Rhodovibrio sodomensis</name>
    <dbReference type="NCBI Taxonomy" id="1088"/>
    <lineage>
        <taxon>Bacteria</taxon>
        <taxon>Pseudomonadati</taxon>
        <taxon>Pseudomonadota</taxon>
        <taxon>Alphaproteobacteria</taxon>
        <taxon>Rhodospirillales</taxon>
        <taxon>Rhodovibrionaceae</taxon>
        <taxon>Rhodovibrio</taxon>
    </lineage>
</organism>
<feature type="region of interest" description="Disordered" evidence="2">
    <location>
        <begin position="151"/>
        <end position="181"/>
    </location>
</feature>
<evidence type="ECO:0000313" key="4">
    <source>
        <dbReference type="Proteomes" id="UP001296873"/>
    </source>
</evidence>
<proteinExistence type="inferred from homology"/>
<comment type="caution">
    <text evidence="3">The sequence shown here is derived from an EMBL/GenBank/DDBJ whole genome shotgun (WGS) entry which is preliminary data.</text>
</comment>
<evidence type="ECO:0000313" key="3">
    <source>
        <dbReference type="EMBL" id="MBK1669550.1"/>
    </source>
</evidence>
<dbReference type="Gene3D" id="1.10.10.1550">
    <property type="entry name" value="ROS/MUCR transcriptional regulator protein"/>
    <property type="match status" value="1"/>
</dbReference>
<feature type="region of interest" description="Disordered" evidence="2">
    <location>
        <begin position="37"/>
        <end position="68"/>
    </location>
</feature>
<feature type="compositionally biased region" description="Pro residues" evidence="2">
    <location>
        <begin position="58"/>
        <end position="68"/>
    </location>
</feature>